<sequence length="420" mass="47948">MDQMTIKELLDAVIAELKQLGYKKFTICSYKKIYADLIRYADKEHVTEYAIEFGEKYLKEVRGIDICYVTSGSDSTYNRQNYLPIRACQCLVEWQLHGCLPLKKRGKLSSRKLPVQFKLCYDSYASLCREAGYSERGTYTRLNRIKRMLLFLGNRGVQDINNLTSEHISAFFKTQIELQSRTVAAMLTVIRVFFRHLYQIGITHEDYTLKLPTIKANRSFRLPRTWNKEDVLTILDSIDRGNPVGKRDYVILMLITRYGLRSADVKDLLLSNLRWHTNSIEIVQSKTKNPLCLPLMKDVGWAIIDYLKHGRPVSDSPYVFLTSTVPCRPFGTNSCALNAILAKHIRAAGVRSAPELPKGVHSLRHTLASTMLSNDVPLPVISSVLGHVTTKATSIYLHIDIERLKECALDPEEFLNHANT</sequence>
<dbReference type="InterPro" id="IPR002104">
    <property type="entry name" value="Integrase_catalytic"/>
</dbReference>
<reference evidence="5" key="1">
    <citation type="journal article" date="2015" name="Nature">
        <title>Complex archaea that bridge the gap between prokaryotes and eukaryotes.</title>
        <authorList>
            <person name="Spang A."/>
            <person name="Saw J.H."/>
            <person name="Jorgensen S.L."/>
            <person name="Zaremba-Niedzwiedzka K."/>
            <person name="Martijn J."/>
            <person name="Lind A.E."/>
            <person name="van Eijk R."/>
            <person name="Schleper C."/>
            <person name="Guy L."/>
            <person name="Ettema T.J."/>
        </authorList>
    </citation>
    <scope>NUCLEOTIDE SEQUENCE</scope>
</reference>
<dbReference type="PANTHER" id="PTHR30349:SF90">
    <property type="entry name" value="TYROSINE RECOMBINASE XERD"/>
    <property type="match status" value="1"/>
</dbReference>
<dbReference type="GO" id="GO:0003677">
    <property type="term" value="F:DNA binding"/>
    <property type="evidence" value="ECO:0007669"/>
    <property type="project" value="UniProtKB-KW"/>
</dbReference>
<organism evidence="5">
    <name type="scientific">marine sediment metagenome</name>
    <dbReference type="NCBI Taxonomy" id="412755"/>
    <lineage>
        <taxon>unclassified sequences</taxon>
        <taxon>metagenomes</taxon>
        <taxon>ecological metagenomes</taxon>
    </lineage>
</organism>
<dbReference type="Gene3D" id="1.10.443.10">
    <property type="entry name" value="Intergrase catalytic core"/>
    <property type="match status" value="1"/>
</dbReference>
<evidence type="ECO:0008006" key="6">
    <source>
        <dbReference type="Google" id="ProtNLM"/>
    </source>
</evidence>
<dbReference type="PANTHER" id="PTHR30349">
    <property type="entry name" value="PHAGE INTEGRASE-RELATED"/>
    <property type="match status" value="1"/>
</dbReference>
<gene>
    <name evidence="5" type="ORF">LCGC14_1621100</name>
</gene>
<name>A0A0F9L5C9_9ZZZZ</name>
<dbReference type="GO" id="GO:0015074">
    <property type="term" value="P:DNA integration"/>
    <property type="evidence" value="ECO:0007669"/>
    <property type="project" value="InterPro"/>
</dbReference>
<dbReference type="InterPro" id="IPR011010">
    <property type="entry name" value="DNA_brk_join_enz"/>
</dbReference>
<evidence type="ECO:0000259" key="4">
    <source>
        <dbReference type="PROSITE" id="PS51900"/>
    </source>
</evidence>
<dbReference type="GO" id="GO:0006310">
    <property type="term" value="P:DNA recombination"/>
    <property type="evidence" value="ECO:0007669"/>
    <property type="project" value="UniProtKB-KW"/>
</dbReference>
<dbReference type="Pfam" id="PF00589">
    <property type="entry name" value="Phage_integrase"/>
    <property type="match status" value="1"/>
</dbReference>
<feature type="domain" description="Core-binding (CB)" evidence="4">
    <location>
        <begin position="115"/>
        <end position="198"/>
    </location>
</feature>
<dbReference type="EMBL" id="LAZR01013247">
    <property type="protein sequence ID" value="KKM22855.1"/>
    <property type="molecule type" value="Genomic_DNA"/>
</dbReference>
<dbReference type="InterPro" id="IPR013762">
    <property type="entry name" value="Integrase-like_cat_sf"/>
</dbReference>
<evidence type="ECO:0000259" key="3">
    <source>
        <dbReference type="PROSITE" id="PS51898"/>
    </source>
</evidence>
<evidence type="ECO:0000313" key="5">
    <source>
        <dbReference type="EMBL" id="KKM22855.1"/>
    </source>
</evidence>
<dbReference type="AlphaFoldDB" id="A0A0F9L5C9"/>
<dbReference type="InterPro" id="IPR050090">
    <property type="entry name" value="Tyrosine_recombinase_XerCD"/>
</dbReference>
<dbReference type="InterPro" id="IPR010998">
    <property type="entry name" value="Integrase_recombinase_N"/>
</dbReference>
<dbReference type="SUPFAM" id="SSF56349">
    <property type="entry name" value="DNA breaking-rejoining enzymes"/>
    <property type="match status" value="1"/>
</dbReference>
<proteinExistence type="predicted"/>
<keyword evidence="2" id="KW-0233">DNA recombination</keyword>
<keyword evidence="1" id="KW-0238">DNA-binding</keyword>
<accession>A0A0F9L5C9</accession>
<dbReference type="CDD" id="cd01188">
    <property type="entry name" value="INT_RitA_C_like"/>
    <property type="match status" value="1"/>
</dbReference>
<feature type="domain" description="Tyr recombinase" evidence="3">
    <location>
        <begin position="221"/>
        <end position="409"/>
    </location>
</feature>
<comment type="caution">
    <text evidence="5">The sequence shown here is derived from an EMBL/GenBank/DDBJ whole genome shotgun (WGS) entry which is preliminary data.</text>
</comment>
<evidence type="ECO:0000256" key="1">
    <source>
        <dbReference type="ARBA" id="ARBA00023125"/>
    </source>
</evidence>
<dbReference type="Gene3D" id="1.10.150.130">
    <property type="match status" value="1"/>
</dbReference>
<dbReference type="PROSITE" id="PS51898">
    <property type="entry name" value="TYR_RECOMBINASE"/>
    <property type="match status" value="1"/>
</dbReference>
<dbReference type="InterPro" id="IPR044068">
    <property type="entry name" value="CB"/>
</dbReference>
<evidence type="ECO:0000256" key="2">
    <source>
        <dbReference type="ARBA" id="ARBA00023172"/>
    </source>
</evidence>
<dbReference type="PROSITE" id="PS51900">
    <property type="entry name" value="CB"/>
    <property type="match status" value="1"/>
</dbReference>
<protein>
    <recommendedName>
        <fullName evidence="6">Tyr recombinase domain-containing protein</fullName>
    </recommendedName>
</protein>